<sequence length="375" mass="39831">MSKESRIEHCVHTKKRRARDLGLPFEGIPGANNAITDVPGVTVGYKTLSTGSGAMQTGVTAILPRPSDRLLHPSWAGTFSMNGNGEMTGVHWIREAGWFTGPITLTNTFSIGMAQHATTRWMVSKFRAQLDKGIWVLPVAAETYDGWLNDICGQHISESDVIEAIESAAGGALLEGNVGGGTGMMAYEFKGGTGTSSRRIDIGGVSYTVGAIVQANHGLRPWLRVCGVPVGERMAQSAGWPHERGSIIAIIGTDLPLMPTQLERLAKRAGIGIGRAGTPSGNNSGDIFLAFTTANSFGSLPEPPRLTLDAVSNDLLDPVFMAVVEAVDEAVINAMLAAETVTGKYDRVAHAIDHDMLRAIVLEGRADCLAKNIDD</sequence>
<accession>A0A160FLM7</accession>
<dbReference type="EMBL" id="CP014578">
    <property type="protein sequence ID" value="ANB73046.1"/>
    <property type="molecule type" value="Genomic_DNA"/>
</dbReference>
<keyword evidence="2" id="KW-0378">Hydrolase</keyword>
<evidence type="ECO:0000313" key="2">
    <source>
        <dbReference type="EMBL" id="ANB73046.1"/>
    </source>
</evidence>
<comment type="similarity">
    <text evidence="1">Belongs to the peptidase S58 family.</text>
</comment>
<reference evidence="2 3" key="1">
    <citation type="journal article" date="2016" name="Gene">
        <title>PacBio SMRT assembly of a complex multi-replicon genome reveals chlorocatechol degradative operon in a region of genome plasticity.</title>
        <authorList>
            <person name="Ricker N."/>
            <person name="Shen S.Y."/>
            <person name="Goordial J."/>
            <person name="Jin S."/>
            <person name="Fulthorpe R.R."/>
        </authorList>
    </citation>
    <scope>NUCLEOTIDE SEQUENCE [LARGE SCALE GENOMIC DNA]</scope>
    <source>
        <strain evidence="2 3">OLGA172</strain>
    </source>
</reference>
<dbReference type="Proteomes" id="UP000076852">
    <property type="component" value="Chromosome 1"/>
</dbReference>
<evidence type="ECO:0000313" key="3">
    <source>
        <dbReference type="Proteomes" id="UP000076852"/>
    </source>
</evidence>
<dbReference type="STRING" id="1804984.AYM40_12230"/>
<protein>
    <submittedName>
        <fullName evidence="2">Aminopeptidase</fullName>
    </submittedName>
</protein>
<dbReference type="SUPFAM" id="SSF56266">
    <property type="entry name" value="DmpA/ArgJ-like"/>
    <property type="match status" value="1"/>
</dbReference>
<proteinExistence type="inferred from homology"/>
<dbReference type="Pfam" id="PF03576">
    <property type="entry name" value="Peptidase_S58"/>
    <property type="match status" value="1"/>
</dbReference>
<dbReference type="InterPro" id="IPR016117">
    <property type="entry name" value="ArgJ-like_dom_sf"/>
</dbReference>
<keyword evidence="2" id="KW-0031">Aminopeptidase</keyword>
<dbReference type="Gene3D" id="3.60.70.12">
    <property type="entry name" value="L-amino peptidase D-ALA esterase/amidase"/>
    <property type="match status" value="1"/>
</dbReference>
<gene>
    <name evidence="2" type="ORF">AYM40_12230</name>
</gene>
<dbReference type="PANTHER" id="PTHR36512">
    <property type="entry name" value="D-AMINOPEPTIDASE"/>
    <property type="match status" value="1"/>
</dbReference>
<dbReference type="AlphaFoldDB" id="A0A160FLM7"/>
<evidence type="ECO:0000256" key="1">
    <source>
        <dbReference type="ARBA" id="ARBA00007068"/>
    </source>
</evidence>
<name>A0A160FLM7_9BURK</name>
<dbReference type="GO" id="GO:0004177">
    <property type="term" value="F:aminopeptidase activity"/>
    <property type="evidence" value="ECO:0007669"/>
    <property type="project" value="UniProtKB-KW"/>
</dbReference>
<keyword evidence="2" id="KW-0645">Protease</keyword>
<dbReference type="PANTHER" id="PTHR36512:SF3">
    <property type="entry name" value="BLR5678 PROTEIN"/>
    <property type="match status" value="1"/>
</dbReference>
<dbReference type="KEGG" id="buz:AYM40_12230"/>
<organism evidence="2 3">
    <name type="scientific">Paraburkholderia phytofirmans OLGA172</name>
    <dbReference type="NCBI Taxonomy" id="1417228"/>
    <lineage>
        <taxon>Bacteria</taxon>
        <taxon>Pseudomonadati</taxon>
        <taxon>Pseudomonadota</taxon>
        <taxon>Betaproteobacteria</taxon>
        <taxon>Burkholderiales</taxon>
        <taxon>Burkholderiaceae</taxon>
        <taxon>Paraburkholderia</taxon>
    </lineage>
</organism>
<dbReference type="RefSeq" id="WP_063496455.1">
    <property type="nucleotide sequence ID" value="NZ_CP014578.1"/>
</dbReference>
<keyword evidence="3" id="KW-1185">Reference proteome</keyword>
<dbReference type="CDD" id="cd02253">
    <property type="entry name" value="DmpA"/>
    <property type="match status" value="1"/>
</dbReference>
<dbReference type="InterPro" id="IPR005321">
    <property type="entry name" value="Peptidase_S58_DmpA"/>
</dbReference>